<proteinExistence type="predicted"/>
<evidence type="ECO:0000256" key="1">
    <source>
        <dbReference type="ARBA" id="ARBA00023002"/>
    </source>
</evidence>
<keyword evidence="3" id="KW-1185">Reference proteome</keyword>
<dbReference type="AlphaFoldDB" id="A0A8H7UAA6"/>
<sequence length="300" mass="33704">MSSKTILITGSTDGLGRATAIKLLKQGHVVVMTSRNESKKKTAIEYIHSQVPDAENRLFCIKLDLESLESIRQAVEEFKSLNCSLDVLINNAALITAEREFSADSQRVDKIIFVNFVSTLYFTLLLEPQLHEGSRVLFVSSSLHDPEVRGGGNKNIDLSLDNLDGSKQWDSMPFYRQSKLLDVYATYLLAERLQSKKVLVNAFCPGFVPTTSLNRHTGIAMRLLMKYILPMMSFTTSEDDSSDDYVYYATSDQVVETGKYLRQRKVTESSKASYDLETAKKAWNVACEICGLDTQKYSIS</sequence>
<dbReference type="GO" id="GO:0016491">
    <property type="term" value="F:oxidoreductase activity"/>
    <property type="evidence" value="ECO:0007669"/>
    <property type="project" value="UniProtKB-KW"/>
</dbReference>
<dbReference type="OrthoDB" id="542013at2759"/>
<organism evidence="2 3">
    <name type="scientific">Mortierella isabellina</name>
    <name type="common">Filamentous fungus</name>
    <name type="synonym">Umbelopsis isabellina</name>
    <dbReference type="NCBI Taxonomy" id="91625"/>
    <lineage>
        <taxon>Eukaryota</taxon>
        <taxon>Fungi</taxon>
        <taxon>Fungi incertae sedis</taxon>
        <taxon>Mucoromycota</taxon>
        <taxon>Mucoromycotina</taxon>
        <taxon>Umbelopsidomycetes</taxon>
        <taxon>Umbelopsidales</taxon>
        <taxon>Umbelopsidaceae</taxon>
        <taxon>Umbelopsis</taxon>
    </lineage>
</organism>
<evidence type="ECO:0000313" key="2">
    <source>
        <dbReference type="EMBL" id="KAG2174187.1"/>
    </source>
</evidence>
<comment type="caution">
    <text evidence="2">The sequence shown here is derived from an EMBL/GenBank/DDBJ whole genome shotgun (WGS) entry which is preliminary data.</text>
</comment>
<dbReference type="PANTHER" id="PTHR43157:SF31">
    <property type="entry name" value="PHOSPHATIDYLINOSITOL-GLYCAN BIOSYNTHESIS CLASS F PROTEIN"/>
    <property type="match status" value="1"/>
</dbReference>
<dbReference type="PRINTS" id="PR00081">
    <property type="entry name" value="GDHRDH"/>
</dbReference>
<dbReference type="EMBL" id="JAEPQZ010000013">
    <property type="protein sequence ID" value="KAG2174187.1"/>
    <property type="molecule type" value="Genomic_DNA"/>
</dbReference>
<accession>A0A8H7UAA6</accession>
<dbReference type="Pfam" id="PF00106">
    <property type="entry name" value="adh_short"/>
    <property type="match status" value="1"/>
</dbReference>
<name>A0A8H7UAA6_MORIS</name>
<dbReference type="InterPro" id="IPR036291">
    <property type="entry name" value="NAD(P)-bd_dom_sf"/>
</dbReference>
<evidence type="ECO:0000313" key="3">
    <source>
        <dbReference type="Proteomes" id="UP000654370"/>
    </source>
</evidence>
<dbReference type="InterPro" id="IPR002347">
    <property type="entry name" value="SDR_fam"/>
</dbReference>
<reference evidence="2" key="1">
    <citation type="submission" date="2020-12" db="EMBL/GenBank/DDBJ databases">
        <title>Metabolic potential, ecology and presence of endohyphal bacteria is reflected in genomic diversity of Mucoromycotina.</title>
        <authorList>
            <person name="Muszewska A."/>
            <person name="Okrasinska A."/>
            <person name="Steczkiewicz K."/>
            <person name="Drgas O."/>
            <person name="Orlowska M."/>
            <person name="Perlinska-Lenart U."/>
            <person name="Aleksandrzak-Piekarczyk T."/>
            <person name="Szatraj K."/>
            <person name="Zielenkiewicz U."/>
            <person name="Pilsyk S."/>
            <person name="Malc E."/>
            <person name="Mieczkowski P."/>
            <person name="Kruszewska J.S."/>
            <person name="Biernat P."/>
            <person name="Pawlowska J."/>
        </authorList>
    </citation>
    <scope>NUCLEOTIDE SEQUENCE</scope>
    <source>
        <strain evidence="2">WA0000067209</strain>
    </source>
</reference>
<dbReference type="Gene3D" id="3.40.50.720">
    <property type="entry name" value="NAD(P)-binding Rossmann-like Domain"/>
    <property type="match status" value="1"/>
</dbReference>
<keyword evidence="1" id="KW-0560">Oxidoreductase</keyword>
<dbReference type="PANTHER" id="PTHR43157">
    <property type="entry name" value="PHOSPHATIDYLINOSITOL-GLYCAN BIOSYNTHESIS CLASS F PROTEIN-RELATED"/>
    <property type="match status" value="1"/>
</dbReference>
<protein>
    <submittedName>
        <fullName evidence="2">Uncharacterized protein</fullName>
    </submittedName>
</protein>
<dbReference type="Proteomes" id="UP000654370">
    <property type="component" value="Unassembled WGS sequence"/>
</dbReference>
<gene>
    <name evidence="2" type="ORF">INT43_004208</name>
</gene>
<dbReference type="SUPFAM" id="SSF51735">
    <property type="entry name" value="NAD(P)-binding Rossmann-fold domains"/>
    <property type="match status" value="1"/>
</dbReference>